<evidence type="ECO:0000313" key="3">
    <source>
        <dbReference type="Proteomes" id="UP000198345"/>
    </source>
</evidence>
<dbReference type="EMBL" id="MUGW01000008">
    <property type="protein sequence ID" value="OXA94773.1"/>
    <property type="molecule type" value="Genomic_DNA"/>
</dbReference>
<accession>A0A226HKJ3</accession>
<evidence type="ECO:0000313" key="2">
    <source>
        <dbReference type="EMBL" id="OXA94773.1"/>
    </source>
</evidence>
<evidence type="ECO:0008006" key="4">
    <source>
        <dbReference type="Google" id="ProtNLM"/>
    </source>
</evidence>
<proteinExistence type="predicted"/>
<keyword evidence="3" id="KW-1185">Reference proteome</keyword>
<gene>
    <name evidence="2" type="ORF">B0A66_03320</name>
</gene>
<comment type="caution">
    <text evidence="2">The sequence shown here is derived from an EMBL/GenBank/DDBJ whole genome shotgun (WGS) entry which is preliminary data.</text>
</comment>
<reference evidence="2 3" key="1">
    <citation type="submission" date="2016-11" db="EMBL/GenBank/DDBJ databases">
        <title>Whole genomes of Flavobacteriaceae.</title>
        <authorList>
            <person name="Stine C."/>
            <person name="Li C."/>
            <person name="Tadesse D."/>
        </authorList>
    </citation>
    <scope>NUCLEOTIDE SEQUENCE [LARGE SCALE GENOMIC DNA]</scope>
    <source>
        <strain evidence="2 3">DSM 18292</strain>
    </source>
</reference>
<evidence type="ECO:0000256" key="1">
    <source>
        <dbReference type="SAM" id="Coils"/>
    </source>
</evidence>
<dbReference type="AlphaFoldDB" id="A0A226HKJ3"/>
<protein>
    <recommendedName>
        <fullName evidence="4">Peptidase S74 domain-containing protein</fullName>
    </recommendedName>
</protein>
<keyword evidence="1" id="KW-0175">Coiled coil</keyword>
<organism evidence="2 3">
    <name type="scientific">Flavobacterium hercynium</name>
    <dbReference type="NCBI Taxonomy" id="387094"/>
    <lineage>
        <taxon>Bacteria</taxon>
        <taxon>Pseudomonadati</taxon>
        <taxon>Bacteroidota</taxon>
        <taxon>Flavobacteriia</taxon>
        <taxon>Flavobacteriales</taxon>
        <taxon>Flavobacteriaceae</taxon>
        <taxon>Flavobacterium</taxon>
    </lineage>
</organism>
<dbReference type="Proteomes" id="UP000198345">
    <property type="component" value="Unassembled WGS sequence"/>
</dbReference>
<feature type="coiled-coil region" evidence="1">
    <location>
        <begin position="201"/>
        <end position="231"/>
    </location>
</feature>
<sequence>MLGALNGFAQTSNIFESGGFVGIGTNTPKYRLDVNGIIKWGEASQFLYSGQDGNGVFFEQLGKVDKLDKLRLQTSINGDETNYSQFIVDPKKGFSFIALKGGSDHVGIGMAPSSTEKLSVKGKIRSEEIKVEVIVWPDYVFEDDYKIISLESLEKFIKINKHLPEVPSAKEITENGLELGEMNKVLMKKVEELTLYLIEQNKSLLDQKAQIMNQQKLLEKQQQDIDNLKRRN</sequence>
<name>A0A226HKJ3_9FLAO</name>